<dbReference type="EMBL" id="NQMQ01000002">
    <property type="protein sequence ID" value="PAJ70914.1"/>
    <property type="molecule type" value="Genomic_DNA"/>
</dbReference>
<proteinExistence type="inferred from homology"/>
<dbReference type="InterPro" id="IPR036380">
    <property type="entry name" value="Isochorismatase-like_sf"/>
</dbReference>
<protein>
    <recommendedName>
        <fullName evidence="6">nicotinamidase</fullName>
        <ecNumber evidence="6">3.5.1.19</ecNumber>
    </recommendedName>
    <alternativeName>
        <fullName evidence="7">Nicotinamide deamidase</fullName>
    </alternativeName>
</protein>
<gene>
    <name evidence="9" type="ORF">CIG21_01660</name>
</gene>
<dbReference type="AlphaFoldDB" id="A0A269PFV1"/>
<comment type="caution">
    <text evidence="9">The sequence shown here is derived from an EMBL/GenBank/DDBJ whole genome shotgun (WGS) entry which is preliminary data.</text>
</comment>
<keyword evidence="2" id="KW-0662">Pyridine nucleotide biosynthesis</keyword>
<organism evidence="9 10">
    <name type="scientific">Corynebacterium hadale</name>
    <dbReference type="NCBI Taxonomy" id="2026255"/>
    <lineage>
        <taxon>Bacteria</taxon>
        <taxon>Bacillati</taxon>
        <taxon>Actinomycetota</taxon>
        <taxon>Actinomycetes</taxon>
        <taxon>Mycobacteriales</taxon>
        <taxon>Corynebacteriaceae</taxon>
        <taxon>Corynebacterium</taxon>
    </lineage>
</organism>
<dbReference type="RefSeq" id="WP_095275380.1">
    <property type="nucleotide sequence ID" value="NZ_CP047655.1"/>
</dbReference>
<evidence type="ECO:0000313" key="9">
    <source>
        <dbReference type="EMBL" id="PAJ70914.1"/>
    </source>
</evidence>
<dbReference type="InterPro" id="IPR052347">
    <property type="entry name" value="Isochorismatase_Nicotinamidase"/>
</dbReference>
<evidence type="ECO:0000256" key="1">
    <source>
        <dbReference type="ARBA" id="ARBA00006336"/>
    </source>
</evidence>
<name>A0A269PFV1_9CORY</name>
<dbReference type="GO" id="GO:0008936">
    <property type="term" value="F:nicotinamidase activity"/>
    <property type="evidence" value="ECO:0007669"/>
    <property type="project" value="UniProtKB-EC"/>
</dbReference>
<evidence type="ECO:0000256" key="3">
    <source>
        <dbReference type="ARBA" id="ARBA00022723"/>
    </source>
</evidence>
<sequence length="188" mass="20595">MNTALLLVDVQNDFCPGGPLATARGDEVASKIAQFLSTEDNRTREYAHIIATQDWHIDPGEHFSENPDFQDSWPPHCVADSYGAKIRGPIDTSLIGHFFRKGEHSAAYSGFEGHDDNGMLLGYWLREHDINELDVCGIATDHCVRATVLDALKQGFKVRVLRGMVAPVDDAAGARALQEMMDAGAEIA</sequence>
<dbReference type="SUPFAM" id="SSF52499">
    <property type="entry name" value="Isochorismatase-like hydrolases"/>
    <property type="match status" value="1"/>
</dbReference>
<dbReference type="PANTHER" id="PTHR11080">
    <property type="entry name" value="PYRAZINAMIDASE/NICOTINAMIDASE"/>
    <property type="match status" value="1"/>
</dbReference>
<evidence type="ECO:0000256" key="7">
    <source>
        <dbReference type="ARBA" id="ARBA00043224"/>
    </source>
</evidence>
<keyword evidence="4" id="KW-0378">Hydrolase</keyword>
<evidence type="ECO:0000256" key="5">
    <source>
        <dbReference type="ARBA" id="ARBA00037900"/>
    </source>
</evidence>
<accession>A0A269PFV1</accession>
<comment type="similarity">
    <text evidence="1">Belongs to the isochorismatase family.</text>
</comment>
<evidence type="ECO:0000259" key="8">
    <source>
        <dbReference type="Pfam" id="PF00857"/>
    </source>
</evidence>
<comment type="pathway">
    <text evidence="5">Cofactor biosynthesis; nicotinate biosynthesis; nicotinate from nicotinamide: step 1/1.</text>
</comment>
<evidence type="ECO:0000256" key="4">
    <source>
        <dbReference type="ARBA" id="ARBA00022801"/>
    </source>
</evidence>
<dbReference type="Gene3D" id="3.40.50.850">
    <property type="entry name" value="Isochorismatase-like"/>
    <property type="match status" value="1"/>
</dbReference>
<dbReference type="Pfam" id="PF00857">
    <property type="entry name" value="Isochorismatase"/>
    <property type="match status" value="1"/>
</dbReference>
<dbReference type="Proteomes" id="UP000215771">
    <property type="component" value="Unassembled WGS sequence"/>
</dbReference>
<reference evidence="9 10" key="1">
    <citation type="submission" date="2017-08" db="EMBL/GenBank/DDBJ databases">
        <authorList>
            <person name="de Groot N.N."/>
        </authorList>
    </citation>
    <scope>NUCLEOTIDE SEQUENCE [LARGE SCALE GENOMIC DNA]</scope>
    <source>
        <strain evidence="9 10">NBT06-6</strain>
    </source>
</reference>
<dbReference type="EC" id="3.5.1.19" evidence="6"/>
<evidence type="ECO:0000256" key="2">
    <source>
        <dbReference type="ARBA" id="ARBA00022642"/>
    </source>
</evidence>
<dbReference type="PANTHER" id="PTHR11080:SF2">
    <property type="entry name" value="LD05707P"/>
    <property type="match status" value="1"/>
</dbReference>
<dbReference type="InterPro" id="IPR000868">
    <property type="entry name" value="Isochorismatase-like_dom"/>
</dbReference>
<evidence type="ECO:0000256" key="6">
    <source>
        <dbReference type="ARBA" id="ARBA00039017"/>
    </source>
</evidence>
<evidence type="ECO:0000313" key="10">
    <source>
        <dbReference type="Proteomes" id="UP000215771"/>
    </source>
</evidence>
<dbReference type="GO" id="GO:0019363">
    <property type="term" value="P:pyridine nucleotide biosynthetic process"/>
    <property type="evidence" value="ECO:0007669"/>
    <property type="project" value="UniProtKB-KW"/>
</dbReference>
<dbReference type="GO" id="GO:0046872">
    <property type="term" value="F:metal ion binding"/>
    <property type="evidence" value="ECO:0007669"/>
    <property type="project" value="UniProtKB-KW"/>
</dbReference>
<feature type="domain" description="Isochorismatase-like" evidence="8">
    <location>
        <begin position="3"/>
        <end position="187"/>
    </location>
</feature>
<keyword evidence="3" id="KW-0479">Metal-binding</keyword>